<dbReference type="Proteomes" id="UP000055060">
    <property type="component" value="Unassembled WGS sequence"/>
</dbReference>
<keyword evidence="3" id="KW-1185">Reference proteome</keyword>
<reference evidence="2" key="1">
    <citation type="submission" date="2015-07" db="EMBL/GenBank/DDBJ databases">
        <title>Draft Genome Sequences of Anaerolinea thermolimosa IMO-1, Bellilinea caldifistulae GOMI-1, Leptolinea tardivitalis YMTK-2, Levilinea saccharolytica KIBI-1,Longilinea arvoryzae KOME-1, Previously Described as Members of the Anaerolineaceae (Chloroflexi).</title>
        <authorList>
            <person name="Sekiguchi Y."/>
            <person name="Ohashi A."/>
            <person name="Matsuura N."/>
            <person name="Tourlousse M.D."/>
        </authorList>
    </citation>
    <scope>NUCLEOTIDE SEQUENCE [LARGE SCALE GENOMIC DNA]</scope>
    <source>
        <strain evidence="2">KOME-1</strain>
    </source>
</reference>
<organism evidence="2">
    <name type="scientific">Longilinea arvoryzae</name>
    <dbReference type="NCBI Taxonomy" id="360412"/>
    <lineage>
        <taxon>Bacteria</taxon>
        <taxon>Bacillati</taxon>
        <taxon>Chloroflexota</taxon>
        <taxon>Anaerolineae</taxon>
        <taxon>Anaerolineales</taxon>
        <taxon>Anaerolineaceae</taxon>
        <taxon>Longilinea</taxon>
    </lineage>
</organism>
<feature type="region of interest" description="Disordered" evidence="1">
    <location>
        <begin position="1"/>
        <end position="32"/>
    </location>
</feature>
<protein>
    <submittedName>
        <fullName evidence="2">Uncharacterized protein</fullName>
    </submittedName>
</protein>
<dbReference type="EMBL" id="DF967973">
    <property type="protein sequence ID" value="GAP15908.1"/>
    <property type="molecule type" value="Genomic_DNA"/>
</dbReference>
<accession>A0A0K8MXC3</accession>
<dbReference type="AlphaFoldDB" id="A0A0K8MXC3"/>
<feature type="compositionally biased region" description="Basic and acidic residues" evidence="1">
    <location>
        <begin position="23"/>
        <end position="32"/>
    </location>
</feature>
<evidence type="ECO:0000256" key="1">
    <source>
        <dbReference type="SAM" id="MobiDB-lite"/>
    </source>
</evidence>
<proteinExistence type="predicted"/>
<gene>
    <name evidence="2" type="ORF">LARV_03703</name>
</gene>
<sequence>NRHAANQGKEGDEEDEGSAAHEMIIREPGETGRRNVAKEMLAVIVDYIDR</sequence>
<evidence type="ECO:0000313" key="3">
    <source>
        <dbReference type="Proteomes" id="UP000055060"/>
    </source>
</evidence>
<name>A0A0K8MXC3_9CHLR</name>
<feature type="non-terminal residue" evidence="2">
    <location>
        <position position="1"/>
    </location>
</feature>
<evidence type="ECO:0000313" key="2">
    <source>
        <dbReference type="EMBL" id="GAP15908.1"/>
    </source>
</evidence>